<dbReference type="EMBL" id="MIGC01004754">
    <property type="protein sequence ID" value="PHJ17679.1"/>
    <property type="molecule type" value="Genomic_DNA"/>
</dbReference>
<evidence type="ECO:0000313" key="2">
    <source>
        <dbReference type="Proteomes" id="UP000221165"/>
    </source>
</evidence>
<accession>A0A2C6KKL9</accession>
<proteinExistence type="predicted"/>
<name>A0A2C6KKL9_9APIC</name>
<protein>
    <submittedName>
        <fullName evidence="1">Uncharacterized protein</fullName>
    </submittedName>
</protein>
<reference evidence="1 2" key="1">
    <citation type="journal article" date="2017" name="Int. J. Parasitol.">
        <title>The genome of the protozoan parasite Cystoisospora suis and a reverse vaccinology approach to identify vaccine candidates.</title>
        <authorList>
            <person name="Palmieri N."/>
            <person name="Shrestha A."/>
            <person name="Ruttkowski B."/>
            <person name="Beck T."/>
            <person name="Vogl C."/>
            <person name="Tomley F."/>
            <person name="Blake D.P."/>
            <person name="Joachim A."/>
        </authorList>
    </citation>
    <scope>NUCLEOTIDE SEQUENCE [LARGE SCALE GENOMIC DNA]</scope>
    <source>
        <strain evidence="1 2">Wien I</strain>
    </source>
</reference>
<keyword evidence="2" id="KW-1185">Reference proteome</keyword>
<dbReference type="AlphaFoldDB" id="A0A2C6KKL9"/>
<feature type="non-terminal residue" evidence="1">
    <location>
        <position position="24"/>
    </location>
</feature>
<sequence>MLRSFFFFLFHSAKESMSSETESE</sequence>
<dbReference type="Proteomes" id="UP000221165">
    <property type="component" value="Unassembled WGS sequence"/>
</dbReference>
<gene>
    <name evidence="1" type="ORF">CSUI_008503</name>
</gene>
<dbReference type="VEuPathDB" id="ToxoDB:CSUI_008503"/>
<evidence type="ECO:0000313" key="1">
    <source>
        <dbReference type="EMBL" id="PHJ17679.1"/>
    </source>
</evidence>
<comment type="caution">
    <text evidence="1">The sequence shown here is derived from an EMBL/GenBank/DDBJ whole genome shotgun (WGS) entry which is preliminary data.</text>
</comment>
<organism evidence="1 2">
    <name type="scientific">Cystoisospora suis</name>
    <dbReference type="NCBI Taxonomy" id="483139"/>
    <lineage>
        <taxon>Eukaryota</taxon>
        <taxon>Sar</taxon>
        <taxon>Alveolata</taxon>
        <taxon>Apicomplexa</taxon>
        <taxon>Conoidasida</taxon>
        <taxon>Coccidia</taxon>
        <taxon>Eucoccidiorida</taxon>
        <taxon>Eimeriorina</taxon>
        <taxon>Sarcocystidae</taxon>
        <taxon>Cystoisospora</taxon>
    </lineage>
</organism>